<dbReference type="Gene3D" id="2.60.120.260">
    <property type="entry name" value="Galactose-binding domain-like"/>
    <property type="match status" value="1"/>
</dbReference>
<feature type="region of interest" description="Disordered" evidence="1">
    <location>
        <begin position="952"/>
        <end position="980"/>
    </location>
</feature>
<evidence type="ECO:0000259" key="4">
    <source>
        <dbReference type="PROSITE" id="PS51820"/>
    </source>
</evidence>
<dbReference type="InterPro" id="IPR011041">
    <property type="entry name" value="Quinoprot_gluc/sorb_DH_b-prop"/>
</dbReference>
<dbReference type="Gene3D" id="2.60.120.560">
    <property type="entry name" value="Exo-inulinase, domain 1"/>
    <property type="match status" value="1"/>
</dbReference>
<keyword evidence="2" id="KW-0732">Signal</keyword>
<dbReference type="EMBL" id="SWMS01000002">
    <property type="protein sequence ID" value="TKG72589.1"/>
    <property type="molecule type" value="Genomic_DNA"/>
</dbReference>
<feature type="domain" description="PA14" evidence="4">
    <location>
        <begin position="29"/>
        <end position="172"/>
    </location>
</feature>
<dbReference type="InterPro" id="IPR037524">
    <property type="entry name" value="PA14/GLEYA"/>
</dbReference>
<dbReference type="CDD" id="cd04083">
    <property type="entry name" value="CBM35_Lmo2446-like"/>
    <property type="match status" value="1"/>
</dbReference>
<evidence type="ECO:0000313" key="6">
    <source>
        <dbReference type="Proteomes" id="UP000309992"/>
    </source>
</evidence>
<dbReference type="Proteomes" id="UP000309992">
    <property type="component" value="Unassembled WGS sequence"/>
</dbReference>
<feature type="domain" description="CBM6" evidence="3">
    <location>
        <begin position="662"/>
        <end position="793"/>
    </location>
</feature>
<dbReference type="SMART" id="SM00758">
    <property type="entry name" value="PA14"/>
    <property type="match status" value="1"/>
</dbReference>
<dbReference type="Gene3D" id="3.90.182.10">
    <property type="entry name" value="Toxin - Anthrax Protective Antigen,domain 1"/>
    <property type="match status" value="1"/>
</dbReference>
<sequence length="993" mass="108209">MRLFVALLAPVSAFTFLAAPATAQSDIPPQEPGVTLRVFDVQAPLTDYCTLKPGQTPNIDKLMPTIDWRTTSDFGIADRFVSEVSGYLHVATAGRYDFRLTSDDGARLFLGGTEVIDNGGRHGATPKDGWIELAAGHHPLRIDHFDADYDQRLTLEWQPPGADGFTVVPNSALSTDADVTRVTSPGRKECEGVTESPGDGLPLVGVHPNYTLTDLRPEGFEPQVTGMDWLPDGRLAISTWGGARESVLGEVYLLDNVTGNTDPSKVTVKRVAENLQEPMGISYVDGTLYVSEKHQLTALVDTTGDEVTDEYRRIATWPFGGNYHEFAFGLLYRNGYFYVTTGIAMIPGGQTADPQPVPNRGSTLKVNRRTGEVSYVAGGLRTPNGPGWGPEGDIFVTDNQGAYLPTSKLVRIKQDRFFNHYTNPDGPFDDRPVTEPVLWLPHGEISNSPSNPLVLPEGVFAGQLVFGDVTYGGLQRAYLEKVGGEYQGAVFRMTQGLEAGVNRISLGPDGAIYAGGIGSTGNWGQEGKLKFGLQKLTPSGDKAFDIRTMRAIDGGFKIEYTRPLSAETAQDLTARYNAEQWRYVATPQYGGPKVDEETLEVTSAQLSGDRKTVTLKLAGLKPGRVVYVHTPRPFAAESGEQLWSTEAWYTLNRLSDGSTAPPEYEAESAALAGGTGFNTNHTGYSGAGFVDRNWTPGTSTTFAVTADRGGRHDVALRYANGTNPDHPQPVPKSMSLYVNGTKVKQVWLANTGAWNKWATHVETVPLRPGANTIAFVYEPTDEGHVNLDKITVTPTERITLFDGENLDAWESASGGPATWPVANGSMESLGGDIRTKEKFGDFRMHVEWYQPHYPPEVTGQARGNSGVYIQERYEIQVLESYGITAPALDSAGAIYLKKAPDVNAAKPPGSWQTYDIVFRAARFDSDGTKIADARVTLWWNGRLVHDDVAIDGKTGAGQAEGPTPGPIRLQDHRDPGENPRFRSIWIERLQDRS</sequence>
<dbReference type="SUPFAM" id="SSF50952">
    <property type="entry name" value="Soluble quinoprotein glucose dehydrogenase"/>
    <property type="match status" value="1"/>
</dbReference>
<comment type="caution">
    <text evidence="5">The sequence shown here is derived from an EMBL/GenBank/DDBJ whole genome shotgun (WGS) entry which is preliminary data.</text>
</comment>
<proteinExistence type="predicted"/>
<dbReference type="Pfam" id="PF06439">
    <property type="entry name" value="3keto-disac_hyd"/>
    <property type="match status" value="1"/>
</dbReference>
<accession>A0ABY2S9N5</accession>
<dbReference type="Pfam" id="PF16990">
    <property type="entry name" value="CBM_35"/>
    <property type="match status" value="1"/>
</dbReference>
<evidence type="ECO:0000256" key="2">
    <source>
        <dbReference type="SAM" id="SignalP"/>
    </source>
</evidence>
<dbReference type="Pfam" id="PF07691">
    <property type="entry name" value="PA14"/>
    <property type="match status" value="1"/>
</dbReference>
<dbReference type="SUPFAM" id="SSF49785">
    <property type="entry name" value="Galactose-binding domain-like"/>
    <property type="match status" value="1"/>
</dbReference>
<dbReference type="PROSITE" id="PS51175">
    <property type="entry name" value="CBM6"/>
    <property type="match status" value="1"/>
</dbReference>
<name>A0ABY2S9N5_9PSEU</name>
<dbReference type="RefSeq" id="WP_137093512.1">
    <property type="nucleotide sequence ID" value="NZ_SWMS01000002.1"/>
</dbReference>
<dbReference type="PANTHER" id="PTHR33546">
    <property type="entry name" value="LARGE, MULTIFUNCTIONAL SECRETED PROTEIN-RELATED"/>
    <property type="match status" value="1"/>
</dbReference>
<dbReference type="PROSITE" id="PS51820">
    <property type="entry name" value="PA14"/>
    <property type="match status" value="1"/>
</dbReference>
<organism evidence="5 6">
    <name type="scientific">Prauserella endophytica</name>
    <dbReference type="NCBI Taxonomy" id="1592324"/>
    <lineage>
        <taxon>Bacteria</taxon>
        <taxon>Bacillati</taxon>
        <taxon>Actinomycetota</taxon>
        <taxon>Actinomycetes</taxon>
        <taxon>Pseudonocardiales</taxon>
        <taxon>Pseudonocardiaceae</taxon>
        <taxon>Prauserella</taxon>
        <taxon>Prauserella coralliicola group</taxon>
    </lineage>
</organism>
<dbReference type="InterPro" id="IPR011658">
    <property type="entry name" value="PA14_dom"/>
</dbReference>
<dbReference type="InterPro" id="IPR008979">
    <property type="entry name" value="Galactose-bd-like_sf"/>
</dbReference>
<evidence type="ECO:0000256" key="1">
    <source>
        <dbReference type="SAM" id="MobiDB-lite"/>
    </source>
</evidence>
<feature type="chain" id="PRO_5045188506" evidence="2">
    <location>
        <begin position="24"/>
        <end position="993"/>
    </location>
</feature>
<dbReference type="PANTHER" id="PTHR33546:SF1">
    <property type="entry name" value="LARGE, MULTIFUNCTIONAL SECRETED PROTEIN"/>
    <property type="match status" value="1"/>
</dbReference>
<keyword evidence="6" id="KW-1185">Reference proteome</keyword>
<dbReference type="InterPro" id="IPR010496">
    <property type="entry name" value="AL/BT2_dom"/>
</dbReference>
<gene>
    <name evidence="5" type="ORF">FCN18_04910</name>
</gene>
<dbReference type="SUPFAM" id="SSF56988">
    <property type="entry name" value="Anthrax protective antigen"/>
    <property type="match status" value="1"/>
</dbReference>
<protein>
    <submittedName>
        <fullName evidence="5">DUF1080 domain-containing protein</fullName>
    </submittedName>
</protein>
<dbReference type="InterPro" id="IPR005084">
    <property type="entry name" value="CBM6"/>
</dbReference>
<evidence type="ECO:0000313" key="5">
    <source>
        <dbReference type="EMBL" id="TKG72589.1"/>
    </source>
</evidence>
<reference evidence="5 6" key="1">
    <citation type="journal article" date="2015" name="Antonie Van Leeuwenhoek">
        <title>Prauserella endophytica sp. nov., an endophytic actinobacterium isolated from Tamarix taklamakanensis.</title>
        <authorList>
            <person name="Liu J.M."/>
            <person name="Habden X."/>
            <person name="Guo L."/>
            <person name="Tuo L."/>
            <person name="Jiang Z.K."/>
            <person name="Liu S.W."/>
            <person name="Liu X.F."/>
            <person name="Chen L."/>
            <person name="Li R.F."/>
            <person name="Zhang Y.Q."/>
            <person name="Sun C.H."/>
        </authorList>
    </citation>
    <scope>NUCLEOTIDE SEQUENCE [LARGE SCALE GENOMIC DNA]</scope>
    <source>
        <strain evidence="5 6">CGMCC 4.7182</strain>
    </source>
</reference>
<evidence type="ECO:0000259" key="3">
    <source>
        <dbReference type="PROSITE" id="PS51175"/>
    </source>
</evidence>
<feature type="signal peptide" evidence="2">
    <location>
        <begin position="1"/>
        <end position="23"/>
    </location>
</feature>
<feature type="compositionally biased region" description="Basic and acidic residues" evidence="1">
    <location>
        <begin position="969"/>
        <end position="980"/>
    </location>
</feature>